<evidence type="ECO:0000256" key="1">
    <source>
        <dbReference type="SAM" id="Phobius"/>
    </source>
</evidence>
<feature type="transmembrane region" description="Helical" evidence="1">
    <location>
        <begin position="12"/>
        <end position="32"/>
    </location>
</feature>
<proteinExistence type="predicted"/>
<keyword evidence="1" id="KW-1133">Transmembrane helix</keyword>
<dbReference type="AlphaFoldDB" id="A0A0K2TAR6"/>
<dbReference type="EMBL" id="HACA01005823">
    <property type="protein sequence ID" value="CDW23184.1"/>
    <property type="molecule type" value="Transcribed_RNA"/>
</dbReference>
<reference evidence="2" key="1">
    <citation type="submission" date="2014-05" db="EMBL/GenBank/DDBJ databases">
        <authorList>
            <person name="Chronopoulou M."/>
        </authorList>
    </citation>
    <scope>NUCLEOTIDE SEQUENCE</scope>
    <source>
        <tissue evidence="2">Whole organism</tissue>
    </source>
</reference>
<protein>
    <submittedName>
        <fullName evidence="2">Uncharacterized protein</fullName>
    </submittedName>
</protein>
<organism evidence="2">
    <name type="scientific">Lepeophtheirus salmonis</name>
    <name type="common">Salmon louse</name>
    <name type="synonym">Caligus salmonis</name>
    <dbReference type="NCBI Taxonomy" id="72036"/>
    <lineage>
        <taxon>Eukaryota</taxon>
        <taxon>Metazoa</taxon>
        <taxon>Ecdysozoa</taxon>
        <taxon>Arthropoda</taxon>
        <taxon>Crustacea</taxon>
        <taxon>Multicrustacea</taxon>
        <taxon>Hexanauplia</taxon>
        <taxon>Copepoda</taxon>
        <taxon>Siphonostomatoida</taxon>
        <taxon>Caligidae</taxon>
        <taxon>Lepeophtheirus</taxon>
    </lineage>
</organism>
<feature type="non-terminal residue" evidence="2">
    <location>
        <position position="1"/>
    </location>
</feature>
<name>A0A0K2TAR6_LEPSM</name>
<keyword evidence="1" id="KW-0812">Transmembrane</keyword>
<keyword evidence="1" id="KW-0472">Membrane</keyword>
<evidence type="ECO:0000313" key="2">
    <source>
        <dbReference type="EMBL" id="CDW23184.1"/>
    </source>
</evidence>
<accession>A0A0K2TAR6</accession>
<sequence length="66" mass="7230">SGTYKKGYLLQNLTFLIVSTIVRVSYLCLLLFNHPSSSSTTGSETIGILNSVIKVKDIRVLGRSLI</sequence>